<feature type="compositionally biased region" description="Polar residues" evidence="1">
    <location>
        <begin position="9"/>
        <end position="22"/>
    </location>
</feature>
<feature type="region of interest" description="Disordered" evidence="1">
    <location>
        <begin position="1"/>
        <end position="73"/>
    </location>
</feature>
<feature type="compositionally biased region" description="Polar residues" evidence="1">
    <location>
        <begin position="64"/>
        <end position="73"/>
    </location>
</feature>
<dbReference type="AlphaFoldDB" id="A0A6J5UAV5"/>
<accession>A0A6J5UAV5</accession>
<feature type="compositionally biased region" description="Low complexity" evidence="1">
    <location>
        <begin position="25"/>
        <end position="51"/>
    </location>
</feature>
<dbReference type="Proteomes" id="UP000507222">
    <property type="component" value="Unassembled WGS sequence"/>
</dbReference>
<evidence type="ECO:0000313" key="2">
    <source>
        <dbReference type="EMBL" id="CAB4273556.1"/>
    </source>
</evidence>
<feature type="compositionally biased region" description="Basic residues" evidence="1">
    <location>
        <begin position="52"/>
        <end position="61"/>
    </location>
</feature>
<name>A0A6J5UAV5_PRUAR</name>
<sequence length="73" mass="7781">MVARDGSKHNNMASTMTTTTKSEANKGNVNDNNIGKGNINGSNRGNGNNNRKWAKQGKARPGKSNINDHSNGK</sequence>
<evidence type="ECO:0000313" key="3">
    <source>
        <dbReference type="Proteomes" id="UP000507222"/>
    </source>
</evidence>
<evidence type="ECO:0000256" key="1">
    <source>
        <dbReference type="SAM" id="MobiDB-lite"/>
    </source>
</evidence>
<protein>
    <submittedName>
        <fullName evidence="2">Uncharacterized protein</fullName>
    </submittedName>
</protein>
<reference evidence="2 3" key="1">
    <citation type="submission" date="2020-05" db="EMBL/GenBank/DDBJ databases">
        <authorList>
            <person name="Campoy J."/>
            <person name="Schneeberger K."/>
            <person name="Spophaly S."/>
        </authorList>
    </citation>
    <scope>NUCLEOTIDE SEQUENCE [LARGE SCALE GENOMIC DNA]</scope>
    <source>
        <strain evidence="2">PruArmRojPasFocal</strain>
    </source>
</reference>
<proteinExistence type="predicted"/>
<gene>
    <name evidence="2" type="ORF">CURHAP_LOCUS21445</name>
</gene>
<dbReference type="EMBL" id="CAEKDK010000003">
    <property type="protein sequence ID" value="CAB4273556.1"/>
    <property type="molecule type" value="Genomic_DNA"/>
</dbReference>
<organism evidence="2 3">
    <name type="scientific">Prunus armeniaca</name>
    <name type="common">Apricot</name>
    <name type="synonym">Armeniaca vulgaris</name>
    <dbReference type="NCBI Taxonomy" id="36596"/>
    <lineage>
        <taxon>Eukaryota</taxon>
        <taxon>Viridiplantae</taxon>
        <taxon>Streptophyta</taxon>
        <taxon>Embryophyta</taxon>
        <taxon>Tracheophyta</taxon>
        <taxon>Spermatophyta</taxon>
        <taxon>Magnoliopsida</taxon>
        <taxon>eudicotyledons</taxon>
        <taxon>Gunneridae</taxon>
        <taxon>Pentapetalae</taxon>
        <taxon>rosids</taxon>
        <taxon>fabids</taxon>
        <taxon>Rosales</taxon>
        <taxon>Rosaceae</taxon>
        <taxon>Amygdaloideae</taxon>
        <taxon>Amygdaleae</taxon>
        <taxon>Prunus</taxon>
    </lineage>
</organism>